<dbReference type="InterPro" id="IPR002645">
    <property type="entry name" value="STAS_dom"/>
</dbReference>
<evidence type="ECO:0000313" key="3">
    <source>
        <dbReference type="EMBL" id="TGG81726.1"/>
    </source>
</evidence>
<reference evidence="3 4" key="1">
    <citation type="submission" date="2018-10" db="EMBL/GenBank/DDBJ databases">
        <title>Isolation of pseudouridimycin from Streptomyces albus DSM 40763.</title>
        <authorList>
            <person name="Rosenqvist P."/>
            <person name="Metsae-Ketelae M."/>
            <person name="Virta P."/>
        </authorList>
    </citation>
    <scope>NUCLEOTIDE SEQUENCE [LARGE SCALE GENOMIC DNA]</scope>
    <source>
        <strain evidence="3 4">DSM 40763</strain>
    </source>
</reference>
<organism evidence="3 4">
    <name type="scientific">Streptomyces albus</name>
    <dbReference type="NCBI Taxonomy" id="1888"/>
    <lineage>
        <taxon>Bacteria</taxon>
        <taxon>Bacillati</taxon>
        <taxon>Actinomycetota</taxon>
        <taxon>Actinomycetes</taxon>
        <taxon>Kitasatosporales</taxon>
        <taxon>Streptomycetaceae</taxon>
        <taxon>Streptomyces</taxon>
    </lineage>
</organism>
<dbReference type="Proteomes" id="UP000298111">
    <property type="component" value="Unassembled WGS sequence"/>
</dbReference>
<dbReference type="GO" id="GO:0043856">
    <property type="term" value="F:anti-sigma factor antagonist activity"/>
    <property type="evidence" value="ECO:0007669"/>
    <property type="project" value="InterPro"/>
</dbReference>
<dbReference type="PANTHER" id="PTHR33495:SF2">
    <property type="entry name" value="ANTI-SIGMA FACTOR ANTAGONIST TM_1081-RELATED"/>
    <property type="match status" value="1"/>
</dbReference>
<dbReference type="PROSITE" id="PS50801">
    <property type="entry name" value="STAS"/>
    <property type="match status" value="1"/>
</dbReference>
<comment type="similarity">
    <text evidence="1 2">Belongs to the anti-sigma-factor antagonist family.</text>
</comment>
<evidence type="ECO:0000256" key="2">
    <source>
        <dbReference type="RuleBase" id="RU003749"/>
    </source>
</evidence>
<dbReference type="AlphaFoldDB" id="A0A6C1CDQ1"/>
<accession>A0A6C1CDQ1</accession>
<dbReference type="EMBL" id="RCIY01000065">
    <property type="protein sequence ID" value="TGG81726.1"/>
    <property type="molecule type" value="Genomic_DNA"/>
</dbReference>
<protein>
    <recommendedName>
        <fullName evidence="2">Anti-sigma factor antagonist</fullName>
    </recommendedName>
</protein>
<comment type="caution">
    <text evidence="3">The sequence shown here is derived from an EMBL/GenBank/DDBJ whole genome shotgun (WGS) entry which is preliminary data.</text>
</comment>
<dbReference type="SUPFAM" id="SSF52091">
    <property type="entry name" value="SpoIIaa-like"/>
    <property type="match status" value="1"/>
</dbReference>
<proteinExistence type="inferred from homology"/>
<dbReference type="NCBIfam" id="TIGR00377">
    <property type="entry name" value="ant_ant_sig"/>
    <property type="match status" value="1"/>
</dbReference>
<dbReference type="CDD" id="cd07043">
    <property type="entry name" value="STAS_anti-anti-sigma_factors"/>
    <property type="match status" value="1"/>
</dbReference>
<dbReference type="PANTHER" id="PTHR33495">
    <property type="entry name" value="ANTI-SIGMA FACTOR ANTAGONIST TM_1081-RELATED-RELATED"/>
    <property type="match status" value="1"/>
</dbReference>
<gene>
    <name evidence="3" type="ORF">D8771_18975</name>
</gene>
<dbReference type="InterPro" id="IPR036513">
    <property type="entry name" value="STAS_dom_sf"/>
</dbReference>
<dbReference type="Gene3D" id="3.30.750.24">
    <property type="entry name" value="STAS domain"/>
    <property type="match status" value="1"/>
</dbReference>
<dbReference type="InterPro" id="IPR003658">
    <property type="entry name" value="Anti-sigma_ant"/>
</dbReference>
<evidence type="ECO:0000256" key="1">
    <source>
        <dbReference type="ARBA" id="ARBA00009013"/>
    </source>
</evidence>
<name>A0A6C1CDQ1_9ACTN</name>
<sequence length="145" mass="14765">MDDSAHTLTCAVGTEEPPPAGTVLSRTDGGYTVVELHGEIDLAVVLATTPQLYALTTAPAPRLVADLRPVSFIDCSGLALLVDIRARVLAGGGTFTLVCADPRVLRLLRITGLAAVLAPVPGLPELSAPGAAGAGQGAMREGRKT</sequence>
<evidence type="ECO:0000313" key="4">
    <source>
        <dbReference type="Proteomes" id="UP000298111"/>
    </source>
</evidence>
<dbReference type="Pfam" id="PF01740">
    <property type="entry name" value="STAS"/>
    <property type="match status" value="1"/>
</dbReference>